<evidence type="ECO:0000256" key="1">
    <source>
        <dbReference type="SAM" id="SignalP"/>
    </source>
</evidence>
<dbReference type="AlphaFoldDB" id="A0A9D9NBZ0"/>
<sequence length="210" mass="22860">MSRNMILRHAVKAAVSVSVLSLLCASSVYAKDKNGEPLPFKYEVRAGWGGYPLSDASLYGSADKMYFLSPPLASMYADYNGDTYMTGTFSAEFAFHFRKWFSLSLGLNANGIYSKKYSADTGLKTGTDRGVVLTFMPQARFSYLNREYVKLYSSVGAGVSYATFQNTYSTAICLQLVPVGVTVGKKVFGFFEVGAGSLYVGCMAGIGCRF</sequence>
<gene>
    <name evidence="2" type="ORF">IAB99_08635</name>
</gene>
<proteinExistence type="predicted"/>
<accession>A0A9D9NBZ0</accession>
<name>A0A9D9NBZ0_9BACT</name>
<reference evidence="2" key="1">
    <citation type="submission" date="2020-10" db="EMBL/GenBank/DDBJ databases">
        <authorList>
            <person name="Gilroy R."/>
        </authorList>
    </citation>
    <scope>NUCLEOTIDE SEQUENCE</scope>
    <source>
        <strain evidence="2">B1-15692</strain>
    </source>
</reference>
<evidence type="ECO:0000313" key="3">
    <source>
        <dbReference type="Proteomes" id="UP000823660"/>
    </source>
</evidence>
<reference evidence="2" key="2">
    <citation type="journal article" date="2021" name="PeerJ">
        <title>Extensive microbial diversity within the chicken gut microbiome revealed by metagenomics and culture.</title>
        <authorList>
            <person name="Gilroy R."/>
            <person name="Ravi A."/>
            <person name="Getino M."/>
            <person name="Pursley I."/>
            <person name="Horton D.L."/>
            <person name="Alikhan N.F."/>
            <person name="Baker D."/>
            <person name="Gharbi K."/>
            <person name="Hall N."/>
            <person name="Watson M."/>
            <person name="Adriaenssens E.M."/>
            <person name="Foster-Nyarko E."/>
            <person name="Jarju S."/>
            <person name="Secka A."/>
            <person name="Antonio M."/>
            <person name="Oren A."/>
            <person name="Chaudhuri R.R."/>
            <person name="La Ragione R."/>
            <person name="Hildebrand F."/>
            <person name="Pallen M.J."/>
        </authorList>
    </citation>
    <scope>NUCLEOTIDE SEQUENCE</scope>
    <source>
        <strain evidence="2">B1-15692</strain>
    </source>
</reference>
<dbReference type="EMBL" id="JADIMH010000056">
    <property type="protein sequence ID" value="MBO8467809.1"/>
    <property type="molecule type" value="Genomic_DNA"/>
</dbReference>
<comment type="caution">
    <text evidence="2">The sequence shown here is derived from an EMBL/GenBank/DDBJ whole genome shotgun (WGS) entry which is preliminary data.</text>
</comment>
<feature type="signal peptide" evidence="1">
    <location>
        <begin position="1"/>
        <end position="30"/>
    </location>
</feature>
<keyword evidence="1" id="KW-0732">Signal</keyword>
<evidence type="ECO:0000313" key="2">
    <source>
        <dbReference type="EMBL" id="MBO8467809.1"/>
    </source>
</evidence>
<protein>
    <recommendedName>
        <fullName evidence="4">Outer membrane protein beta-barrel domain-containing protein</fullName>
    </recommendedName>
</protein>
<evidence type="ECO:0008006" key="4">
    <source>
        <dbReference type="Google" id="ProtNLM"/>
    </source>
</evidence>
<feature type="chain" id="PRO_5039018124" description="Outer membrane protein beta-barrel domain-containing protein" evidence="1">
    <location>
        <begin position="31"/>
        <end position="210"/>
    </location>
</feature>
<organism evidence="2 3">
    <name type="scientific">Candidatus Cryptobacteroides faecipullorum</name>
    <dbReference type="NCBI Taxonomy" id="2840764"/>
    <lineage>
        <taxon>Bacteria</taxon>
        <taxon>Pseudomonadati</taxon>
        <taxon>Bacteroidota</taxon>
        <taxon>Bacteroidia</taxon>
        <taxon>Bacteroidales</taxon>
        <taxon>Candidatus Cryptobacteroides</taxon>
    </lineage>
</organism>
<dbReference type="Proteomes" id="UP000823660">
    <property type="component" value="Unassembled WGS sequence"/>
</dbReference>